<dbReference type="EMBL" id="MT141573">
    <property type="protein sequence ID" value="QJA67595.1"/>
    <property type="molecule type" value="Genomic_DNA"/>
</dbReference>
<dbReference type="InterPro" id="IPR013087">
    <property type="entry name" value="Znf_C2H2_type"/>
</dbReference>
<keyword evidence="2" id="KW-0863">Zinc-finger</keyword>
<keyword evidence="3" id="KW-0862">Zinc</keyword>
<gene>
    <name evidence="7" type="ORF">MM415A00473_0023</name>
    <name evidence="6" type="ORF">MM415B00199_0050</name>
    <name evidence="5" type="ORF">TM448A01919_0006</name>
    <name evidence="8" type="ORF">TM448B01064_0015</name>
</gene>
<name>A0A6H1ZTP6_9ZZZZ</name>
<dbReference type="EMBL" id="MT144223">
    <property type="protein sequence ID" value="QJA50888.1"/>
    <property type="molecule type" value="Genomic_DNA"/>
</dbReference>
<protein>
    <recommendedName>
        <fullName evidence="4">C2H2-type domain-containing protein</fullName>
    </recommendedName>
</protein>
<dbReference type="EMBL" id="MT144698">
    <property type="protein sequence ID" value="QJH97715.1"/>
    <property type="molecule type" value="Genomic_DNA"/>
</dbReference>
<dbReference type="GO" id="GO:0008270">
    <property type="term" value="F:zinc ion binding"/>
    <property type="evidence" value="ECO:0007669"/>
    <property type="project" value="UniProtKB-KW"/>
</dbReference>
<dbReference type="PROSITE" id="PS00028">
    <property type="entry name" value="ZINC_FINGER_C2H2_1"/>
    <property type="match status" value="1"/>
</dbReference>
<keyword evidence="1" id="KW-0479">Metal-binding</keyword>
<reference evidence="5" key="1">
    <citation type="submission" date="2020-03" db="EMBL/GenBank/DDBJ databases">
        <title>The deep terrestrial virosphere.</title>
        <authorList>
            <person name="Holmfeldt K."/>
            <person name="Nilsson E."/>
            <person name="Simone D."/>
            <person name="Lopez-Fernandez M."/>
            <person name="Wu X."/>
            <person name="de Brujin I."/>
            <person name="Lundin D."/>
            <person name="Andersson A."/>
            <person name="Bertilsson S."/>
            <person name="Dopson M."/>
        </authorList>
    </citation>
    <scope>NUCLEOTIDE SEQUENCE</scope>
    <source>
        <strain evidence="7">MM415A00473</strain>
        <strain evidence="6">MM415B00199</strain>
        <strain evidence="5">TM448A01919</strain>
        <strain evidence="8">TM448B01064</strain>
    </source>
</reference>
<dbReference type="PROSITE" id="PS50157">
    <property type="entry name" value="ZINC_FINGER_C2H2_2"/>
    <property type="match status" value="1"/>
</dbReference>
<evidence type="ECO:0000313" key="5">
    <source>
        <dbReference type="EMBL" id="QJA50888.1"/>
    </source>
</evidence>
<dbReference type="SUPFAM" id="SSF57667">
    <property type="entry name" value="beta-beta-alpha zinc fingers"/>
    <property type="match status" value="1"/>
</dbReference>
<dbReference type="EMBL" id="MT142474">
    <property type="protein sequence ID" value="QJA81929.1"/>
    <property type="molecule type" value="Genomic_DNA"/>
</dbReference>
<dbReference type="SMART" id="SM00355">
    <property type="entry name" value="ZnF_C2H2"/>
    <property type="match status" value="1"/>
</dbReference>
<dbReference type="Gene3D" id="3.30.160.60">
    <property type="entry name" value="Classic Zinc Finger"/>
    <property type="match status" value="1"/>
</dbReference>
<dbReference type="AlphaFoldDB" id="A0A6H1ZTP6"/>
<proteinExistence type="predicted"/>
<feature type="domain" description="C2H2-type" evidence="4">
    <location>
        <begin position="102"/>
        <end position="125"/>
    </location>
</feature>
<evidence type="ECO:0000313" key="8">
    <source>
        <dbReference type="EMBL" id="QJH97715.1"/>
    </source>
</evidence>
<dbReference type="InterPro" id="IPR036236">
    <property type="entry name" value="Znf_C2H2_sf"/>
</dbReference>
<evidence type="ECO:0000256" key="2">
    <source>
        <dbReference type="ARBA" id="ARBA00022771"/>
    </source>
</evidence>
<evidence type="ECO:0000256" key="3">
    <source>
        <dbReference type="ARBA" id="ARBA00022833"/>
    </source>
</evidence>
<evidence type="ECO:0000313" key="6">
    <source>
        <dbReference type="EMBL" id="QJA67595.1"/>
    </source>
</evidence>
<evidence type="ECO:0000256" key="1">
    <source>
        <dbReference type="ARBA" id="ARBA00022723"/>
    </source>
</evidence>
<dbReference type="FunFam" id="3.30.160.60:FF:000446">
    <property type="entry name" value="Zinc finger protein"/>
    <property type="match status" value="1"/>
</dbReference>
<accession>A0A6H1ZTP6</accession>
<evidence type="ECO:0000313" key="7">
    <source>
        <dbReference type="EMBL" id="QJA81929.1"/>
    </source>
</evidence>
<evidence type="ECO:0000259" key="4">
    <source>
        <dbReference type="PROSITE" id="PS50157"/>
    </source>
</evidence>
<sequence length="125" mass="13756">MKGLKVQCPVCKRVMFETTDKFNPDVTPNGSFVRSLALYQIDWLTSSTTLCPEMTCPECLAPLAPKGRLTVLEPEKMPVTPMEVGISGVEGPLTVKFSELPFTCQKCGRTLKNKSGLAGHMRAHR</sequence>
<organism evidence="5">
    <name type="scientific">viral metagenome</name>
    <dbReference type="NCBI Taxonomy" id="1070528"/>
    <lineage>
        <taxon>unclassified sequences</taxon>
        <taxon>metagenomes</taxon>
        <taxon>organismal metagenomes</taxon>
    </lineage>
</organism>